<reference evidence="4 7" key="2">
    <citation type="submission" date="2019-04" db="EMBL/GenBank/DDBJ databases">
        <title>Crypto-aerobic microbial life in anoxic (sulfidic) marine sediments.</title>
        <authorList>
            <person name="Bhattacharya S."/>
            <person name="Roy C."/>
            <person name="Mondal N."/>
            <person name="Sarkar J."/>
            <person name="Mandal S."/>
            <person name="Rameez M.J."/>
            <person name="Ghosh W."/>
        </authorList>
    </citation>
    <scope>NUCLEOTIDE SEQUENCE [LARGE SCALE GENOMIC DNA]</scope>
    <source>
        <strain evidence="4 7">SBBB</strain>
    </source>
</reference>
<dbReference type="EMBL" id="FOGN01000005">
    <property type="protein sequence ID" value="SES17733.1"/>
    <property type="molecule type" value="Genomic_DNA"/>
</dbReference>
<dbReference type="OrthoDB" id="7030838at2"/>
<keyword evidence="1" id="KW-1133">Transmembrane helix</keyword>
<gene>
    <name evidence="4" type="ORF">FA869_08285</name>
    <name evidence="3" type="ORF">SAMN04487855_2680</name>
    <name evidence="2" type="ORF">SAMN05216589_2539</name>
</gene>
<name>A0A1H9V902_9GAMM</name>
<dbReference type="EMBL" id="FOUA01000005">
    <property type="protein sequence ID" value="SFM18508.1"/>
    <property type="molecule type" value="Genomic_DNA"/>
</dbReference>
<keyword evidence="5" id="KW-1185">Reference proteome</keyword>
<evidence type="ECO:0000313" key="2">
    <source>
        <dbReference type="EMBL" id="SES17733.1"/>
    </source>
</evidence>
<keyword evidence="1" id="KW-0472">Membrane</keyword>
<keyword evidence="1" id="KW-0812">Transmembrane</keyword>
<reference evidence="5 6" key="1">
    <citation type="submission" date="2016-10" db="EMBL/GenBank/DDBJ databases">
        <authorList>
            <person name="de Groot N.N."/>
        </authorList>
    </citation>
    <scope>NUCLEOTIDE SEQUENCE [LARGE SCALE GENOMIC DNA]</scope>
    <source>
        <strain evidence="3 5">CGMCC 1.9095</strain>
        <strain evidence="2 6">DSM 22558</strain>
    </source>
</reference>
<evidence type="ECO:0000313" key="7">
    <source>
        <dbReference type="Proteomes" id="UP000305198"/>
    </source>
</evidence>
<dbReference type="Proteomes" id="UP000186599">
    <property type="component" value="Unassembled WGS sequence"/>
</dbReference>
<feature type="transmembrane region" description="Helical" evidence="1">
    <location>
        <begin position="69"/>
        <end position="88"/>
    </location>
</feature>
<proteinExistence type="predicted"/>
<dbReference type="AlphaFoldDB" id="A0A1H9V902"/>
<organism evidence="2 6">
    <name type="scientific">Halopseudomonas bauzanensis</name>
    <dbReference type="NCBI Taxonomy" id="653930"/>
    <lineage>
        <taxon>Bacteria</taxon>
        <taxon>Pseudomonadati</taxon>
        <taxon>Pseudomonadota</taxon>
        <taxon>Gammaproteobacteria</taxon>
        <taxon>Pseudomonadales</taxon>
        <taxon>Pseudomonadaceae</taxon>
        <taxon>Halopseudomonas</taxon>
    </lineage>
</organism>
<evidence type="ECO:0000313" key="6">
    <source>
        <dbReference type="Proteomes" id="UP000186904"/>
    </source>
</evidence>
<feature type="transmembrane region" description="Helical" evidence="1">
    <location>
        <begin position="16"/>
        <end position="36"/>
    </location>
</feature>
<sequence length="91" mass="9836">MPVLQLAWLYYLNNSAFVLNCLALFYGLSGSWLIIATQWRTARAMRLATGGSALTLTGPTARPHPANRMFMLVGGVCLGLALLLTLAARLV</sequence>
<protein>
    <submittedName>
        <fullName evidence="2">Uncharacterized protein</fullName>
    </submittedName>
</protein>
<dbReference type="EMBL" id="SWAV01000002">
    <property type="protein sequence ID" value="TKA92375.1"/>
    <property type="molecule type" value="Genomic_DNA"/>
</dbReference>
<evidence type="ECO:0000256" key="1">
    <source>
        <dbReference type="SAM" id="Phobius"/>
    </source>
</evidence>
<dbReference type="RefSeq" id="WP_036990610.1">
    <property type="nucleotide sequence ID" value="NZ_FOGN01000005.1"/>
</dbReference>
<dbReference type="Proteomes" id="UP000186904">
    <property type="component" value="Unassembled WGS sequence"/>
</dbReference>
<evidence type="ECO:0000313" key="5">
    <source>
        <dbReference type="Proteomes" id="UP000186599"/>
    </source>
</evidence>
<evidence type="ECO:0000313" key="4">
    <source>
        <dbReference type="EMBL" id="TKA92375.1"/>
    </source>
</evidence>
<dbReference type="Proteomes" id="UP000305198">
    <property type="component" value="Unassembled WGS sequence"/>
</dbReference>
<evidence type="ECO:0000313" key="3">
    <source>
        <dbReference type="EMBL" id="SFM18508.1"/>
    </source>
</evidence>
<accession>A0A1H9V902</accession>